<dbReference type="AlphaFoldDB" id="A0A1S9PCQ6"/>
<dbReference type="STRING" id="1792845.BC343_10925"/>
<dbReference type="Proteomes" id="UP000189739">
    <property type="component" value="Unassembled WGS sequence"/>
</dbReference>
<dbReference type="InterPro" id="IPR043144">
    <property type="entry name" value="Mal/L-sulf/L-lact_DH-like_ah"/>
</dbReference>
<gene>
    <name evidence="2" type="ORF">BC343_10925</name>
</gene>
<evidence type="ECO:0000313" key="2">
    <source>
        <dbReference type="EMBL" id="OOQ58368.1"/>
    </source>
</evidence>
<dbReference type="PANTHER" id="PTHR11091:SF3">
    <property type="entry name" value="2,3-DIKETO-L-GULONATE REDUCTASE"/>
    <property type="match status" value="1"/>
</dbReference>
<dbReference type="NCBIfam" id="NF009750">
    <property type="entry name" value="PRK13260.1"/>
    <property type="match status" value="1"/>
</dbReference>
<dbReference type="GO" id="GO:0016491">
    <property type="term" value="F:oxidoreductase activity"/>
    <property type="evidence" value="ECO:0007669"/>
    <property type="project" value="UniProtKB-KW"/>
</dbReference>
<dbReference type="Gene3D" id="3.30.1370.60">
    <property type="entry name" value="Hypothetical oxidoreductase yiak, domain 2"/>
    <property type="match status" value="1"/>
</dbReference>
<reference evidence="2 3" key="1">
    <citation type="submission" date="2016-07" db="EMBL/GenBank/DDBJ databases">
        <title>Genomic analysis of zinc-resistant bacterium Mucilaginibacter pedocola TBZ30.</title>
        <authorList>
            <person name="Huang J."/>
            <person name="Tang J."/>
        </authorList>
    </citation>
    <scope>NUCLEOTIDE SEQUENCE [LARGE SCALE GENOMIC DNA]</scope>
    <source>
        <strain evidence="2 3">TBZ30</strain>
    </source>
</reference>
<proteinExistence type="predicted"/>
<protein>
    <submittedName>
        <fullName evidence="2">2,3-diketo-L-gulonate reductase</fullName>
    </submittedName>
</protein>
<dbReference type="InterPro" id="IPR003767">
    <property type="entry name" value="Malate/L-lactate_DH-like"/>
</dbReference>
<comment type="caution">
    <text evidence="2">The sequence shown here is derived from an EMBL/GenBank/DDBJ whole genome shotgun (WGS) entry which is preliminary data.</text>
</comment>
<keyword evidence="1" id="KW-0560">Oxidoreductase</keyword>
<dbReference type="SUPFAM" id="SSF89733">
    <property type="entry name" value="L-sulfolactate dehydrogenase-like"/>
    <property type="match status" value="1"/>
</dbReference>
<dbReference type="Pfam" id="PF02615">
    <property type="entry name" value="Ldh_2"/>
    <property type="match status" value="1"/>
</dbReference>
<evidence type="ECO:0000256" key="1">
    <source>
        <dbReference type="ARBA" id="ARBA00023002"/>
    </source>
</evidence>
<dbReference type="Gene3D" id="1.10.1530.10">
    <property type="match status" value="1"/>
</dbReference>
<sequence>MLNQPINHSPEHKTLRIPYNTLKAEFYRVLLSLGFEESKADACAGIFADNSRDGVASHGLNRFGVFVDYLKEGFITPNAEPALINSLGAIEQWDGNYAPGLLNARFSMDRAIALAKENGIGCVAIKNTNHWMRGGTYGWQAAEAGCVGICFTNTIANLPPWGGTQPRLGNNPLIISVPKQGGHVVLDMAISQFSFGKLWQYEAQNKPLPLPGGYDAEGNLTTDAAAIIATKRALPIGFWKGSGLSLVLDLLATILSGGSSTAAITQSGRKETGVSQVFIAIKADADQNETLINEIIAYTKTSETADGSEILYPGENMLRTREKNMAEGVLVDERIWEEVKGM</sequence>
<dbReference type="EMBL" id="MBTF01000034">
    <property type="protein sequence ID" value="OOQ58368.1"/>
    <property type="molecule type" value="Genomic_DNA"/>
</dbReference>
<evidence type="ECO:0000313" key="3">
    <source>
        <dbReference type="Proteomes" id="UP000189739"/>
    </source>
</evidence>
<organism evidence="2 3">
    <name type="scientific">Mucilaginibacter pedocola</name>
    <dbReference type="NCBI Taxonomy" id="1792845"/>
    <lineage>
        <taxon>Bacteria</taxon>
        <taxon>Pseudomonadati</taxon>
        <taxon>Bacteroidota</taxon>
        <taxon>Sphingobacteriia</taxon>
        <taxon>Sphingobacteriales</taxon>
        <taxon>Sphingobacteriaceae</taxon>
        <taxon>Mucilaginibacter</taxon>
    </lineage>
</organism>
<keyword evidence="3" id="KW-1185">Reference proteome</keyword>
<dbReference type="OrthoDB" id="9769447at2"/>
<dbReference type="InterPro" id="IPR036111">
    <property type="entry name" value="Mal/L-sulfo/L-lacto_DH-like_sf"/>
</dbReference>
<name>A0A1S9PCQ6_9SPHI</name>
<dbReference type="InterPro" id="IPR043143">
    <property type="entry name" value="Mal/L-sulf/L-lact_DH-like_NADP"/>
</dbReference>
<dbReference type="PANTHER" id="PTHR11091">
    <property type="entry name" value="OXIDOREDUCTASE-RELATED"/>
    <property type="match status" value="1"/>
</dbReference>
<accession>A0A1S9PCQ6</accession>